<feature type="region of interest" description="Disordered" evidence="3">
    <location>
        <begin position="212"/>
        <end position="231"/>
    </location>
</feature>
<evidence type="ECO:0000256" key="1">
    <source>
        <dbReference type="ARBA" id="ARBA00022803"/>
    </source>
</evidence>
<dbReference type="Proteomes" id="UP001055712">
    <property type="component" value="Unassembled WGS sequence"/>
</dbReference>
<keyword evidence="5" id="KW-1185">Reference proteome</keyword>
<accession>A0A9D4YVK8</accession>
<feature type="compositionally biased region" description="Low complexity" evidence="3">
    <location>
        <begin position="700"/>
        <end position="721"/>
    </location>
</feature>
<dbReference type="SUPFAM" id="SSF48452">
    <property type="entry name" value="TPR-like"/>
    <property type="match status" value="2"/>
</dbReference>
<feature type="compositionally biased region" description="Low complexity" evidence="3">
    <location>
        <begin position="500"/>
        <end position="522"/>
    </location>
</feature>
<feature type="region of interest" description="Disordered" evidence="3">
    <location>
        <begin position="361"/>
        <end position="455"/>
    </location>
</feature>
<dbReference type="PANTHER" id="PTHR46423">
    <property type="entry name" value="RNA POLYMERASE II-ASSOCIATED PROTEIN 3"/>
    <property type="match status" value="1"/>
</dbReference>
<feature type="compositionally biased region" description="Basic and acidic residues" evidence="3">
    <location>
        <begin position="246"/>
        <end position="257"/>
    </location>
</feature>
<keyword evidence="1 2" id="KW-0802">TPR repeat</keyword>
<reference evidence="4" key="1">
    <citation type="journal article" date="2019" name="Plant J.">
        <title>Chlorella vulgaris genome assembly and annotation reveals the molecular basis for metabolic acclimation to high light conditions.</title>
        <authorList>
            <person name="Cecchin M."/>
            <person name="Marcolungo L."/>
            <person name="Rossato M."/>
            <person name="Girolomoni L."/>
            <person name="Cosentino E."/>
            <person name="Cuine S."/>
            <person name="Li-Beisson Y."/>
            <person name="Delledonne M."/>
            <person name="Ballottari M."/>
        </authorList>
    </citation>
    <scope>NUCLEOTIDE SEQUENCE</scope>
    <source>
        <strain evidence="4">211/11P</strain>
    </source>
</reference>
<feature type="repeat" description="TPR" evidence="2">
    <location>
        <begin position="741"/>
        <end position="774"/>
    </location>
</feature>
<dbReference type="OrthoDB" id="2335338at2759"/>
<dbReference type="GO" id="GO:0101031">
    <property type="term" value="C:protein folding chaperone complex"/>
    <property type="evidence" value="ECO:0007669"/>
    <property type="project" value="TreeGrafter"/>
</dbReference>
<dbReference type="PROSITE" id="PS50005">
    <property type="entry name" value="TPR"/>
    <property type="match status" value="1"/>
</dbReference>
<dbReference type="AlphaFoldDB" id="A0A9D4YVK8"/>
<feature type="compositionally biased region" description="Low complexity" evidence="3">
    <location>
        <begin position="361"/>
        <end position="384"/>
    </location>
</feature>
<organism evidence="4 5">
    <name type="scientific">Chlorella vulgaris</name>
    <name type="common">Green alga</name>
    <dbReference type="NCBI Taxonomy" id="3077"/>
    <lineage>
        <taxon>Eukaryota</taxon>
        <taxon>Viridiplantae</taxon>
        <taxon>Chlorophyta</taxon>
        <taxon>core chlorophytes</taxon>
        <taxon>Trebouxiophyceae</taxon>
        <taxon>Chlorellales</taxon>
        <taxon>Chlorellaceae</taxon>
        <taxon>Chlorella clade</taxon>
        <taxon>Chlorella</taxon>
    </lineage>
</organism>
<dbReference type="Gene3D" id="1.25.40.10">
    <property type="entry name" value="Tetratricopeptide repeat domain"/>
    <property type="match status" value="3"/>
</dbReference>
<gene>
    <name evidence="4" type="ORF">D9Q98_007429</name>
</gene>
<protein>
    <submittedName>
        <fullName evidence="4">Uncharacterized protein</fullName>
    </submittedName>
</protein>
<feature type="compositionally biased region" description="Basic and acidic residues" evidence="3">
    <location>
        <begin position="286"/>
        <end position="301"/>
    </location>
</feature>
<evidence type="ECO:0000313" key="5">
    <source>
        <dbReference type="Proteomes" id="UP001055712"/>
    </source>
</evidence>
<dbReference type="PANTHER" id="PTHR46423:SF1">
    <property type="entry name" value="RNA POLYMERASE II-ASSOCIATED PROTEIN 3"/>
    <property type="match status" value="1"/>
</dbReference>
<feature type="region of interest" description="Disordered" evidence="3">
    <location>
        <begin position="478"/>
        <end position="532"/>
    </location>
</feature>
<dbReference type="EMBL" id="SIDB01000009">
    <property type="protein sequence ID" value="KAI3428606.1"/>
    <property type="molecule type" value="Genomic_DNA"/>
</dbReference>
<dbReference type="SMART" id="SM00028">
    <property type="entry name" value="TPR"/>
    <property type="match status" value="7"/>
</dbReference>
<proteinExistence type="predicted"/>
<feature type="region of interest" description="Disordered" evidence="3">
    <location>
        <begin position="238"/>
        <end position="257"/>
    </location>
</feature>
<dbReference type="InterPro" id="IPR011990">
    <property type="entry name" value="TPR-like_helical_dom_sf"/>
</dbReference>
<feature type="compositionally biased region" description="Basic and acidic residues" evidence="3">
    <location>
        <begin position="329"/>
        <end position="339"/>
    </location>
</feature>
<evidence type="ECO:0000256" key="3">
    <source>
        <dbReference type="SAM" id="MobiDB-lite"/>
    </source>
</evidence>
<reference evidence="4" key="2">
    <citation type="submission" date="2020-11" db="EMBL/GenBank/DDBJ databases">
        <authorList>
            <person name="Cecchin M."/>
            <person name="Marcolungo L."/>
            <person name="Rossato M."/>
            <person name="Girolomoni L."/>
            <person name="Cosentino E."/>
            <person name="Cuine S."/>
            <person name="Li-Beisson Y."/>
            <person name="Delledonne M."/>
            <person name="Ballottari M."/>
        </authorList>
    </citation>
    <scope>NUCLEOTIDE SEQUENCE</scope>
    <source>
        <strain evidence="4">211/11P</strain>
        <tissue evidence="4">Whole cell</tissue>
    </source>
</reference>
<name>A0A9D4YVK8_CHLVU</name>
<evidence type="ECO:0000256" key="2">
    <source>
        <dbReference type="PROSITE-ProRule" id="PRU00339"/>
    </source>
</evidence>
<feature type="compositionally biased region" description="Low complexity" evidence="3">
    <location>
        <begin position="18"/>
        <end position="31"/>
    </location>
</feature>
<feature type="compositionally biased region" description="Low complexity" evidence="3">
    <location>
        <begin position="431"/>
        <end position="455"/>
    </location>
</feature>
<dbReference type="InterPro" id="IPR051966">
    <property type="entry name" value="RPAP3"/>
</dbReference>
<comment type="caution">
    <text evidence="4">The sequence shown here is derived from an EMBL/GenBank/DDBJ whole genome shotgun (WGS) entry which is preliminary data.</text>
</comment>
<feature type="region of interest" description="Disordered" evidence="3">
    <location>
        <begin position="286"/>
        <end position="347"/>
    </location>
</feature>
<evidence type="ECO:0000313" key="4">
    <source>
        <dbReference type="EMBL" id="KAI3428606.1"/>
    </source>
</evidence>
<sequence length="882" mass="92141">MAHTAAAVQPASGGSIDGGARAAANSSSSSGVHRLVRTITVAADAAAQEAAAQAHPAVEGPEELAVSAVSDDEAALDEPADQRAMSMATHSAALQLMKGGQVKEAAALWDQVAESDPDKAEWYHMRGVARMRVGRHKEAVQDFTVCLALTDCSSTHRYQSLLFRGRVRELIGDLGGADSDYKQAVDAADDEPQRAAAKAARQDLTRERVKRKLAEAAKRKKQSQKPAVYHYSNATIEELEPEEGSEEHGEAVAHERAAAWQEEALKLASEARGRAVRLTRELAAEQQRVREENQGRAERNLVRQARRRSAAQTAAEQQRRRQQQQEQQQEQRRQQERHAGAAGPVLVERTKIPIQVVASLSGTADSSASSLSSSSGSSRSTASRQEGYCSGSESGGEERRAVAGGQEAPRQAAVGGPTAEKASGTDASTLPASVAASKAAAAAHKAAEAVAEAAPASLQAKAETEAEEVRDMAVAGAEAAAPEGTGSGLTLAPEPGLKVPSAAAQPSTPEAEPAAAAVSPSEGQVEAEAEAEAAAPLPLLSAAELDRLKQEADTLQRKGDAAGAEASYARYLLHRPADLRAWSNRAENCCKAQRWPSALECCNQGLRGVAYRGMGSLQEALRSFEGADASAEAEGADSARKALARHIAEVLAEMDSKGIQPAAEEPAPASLNLPPLPVFAVPLPHEVPEESELEALPAQATPGEPASAAAGSASPAAAGTGTAGASEAAAAVEVPAGKLASAAERDRGNACFKKRQWELALRHYEQASRLDPSCPLALANQAAALLKLRRWRAAEAAATQALVLDSGCTKARYRRAHAYAGDNNPQMALVDMQIVADASPGDAAVQRELAAMREAVDSDAQAGFLGADTVNNNPLFSPAKRR</sequence>
<feature type="region of interest" description="Disordered" evidence="3">
    <location>
        <begin position="1"/>
        <end position="32"/>
    </location>
</feature>
<feature type="region of interest" description="Disordered" evidence="3">
    <location>
        <begin position="690"/>
        <end position="721"/>
    </location>
</feature>
<dbReference type="InterPro" id="IPR019734">
    <property type="entry name" value="TPR_rpt"/>
</dbReference>